<name>A0ABX2A3C6_9MICO</name>
<evidence type="ECO:0000313" key="8">
    <source>
        <dbReference type="EMBL" id="NOV96408.1"/>
    </source>
</evidence>
<feature type="transmembrane region" description="Helical" evidence="7">
    <location>
        <begin position="231"/>
        <end position="253"/>
    </location>
</feature>
<dbReference type="Pfam" id="PF02690">
    <property type="entry name" value="Na_Pi_cotrans"/>
    <property type="match status" value="2"/>
</dbReference>
<keyword evidence="9" id="KW-1185">Reference proteome</keyword>
<dbReference type="RefSeq" id="WP_171782594.1">
    <property type="nucleotide sequence ID" value="NZ_BAAAML010000002.1"/>
</dbReference>
<protein>
    <submittedName>
        <fullName evidence="8">Sodium-dependent phosphate cotransporter</fullName>
    </submittedName>
</protein>
<feature type="compositionally biased region" description="Basic and acidic residues" evidence="6">
    <location>
        <begin position="1"/>
        <end position="15"/>
    </location>
</feature>
<evidence type="ECO:0000256" key="3">
    <source>
        <dbReference type="ARBA" id="ARBA00022692"/>
    </source>
</evidence>
<dbReference type="Proteomes" id="UP000757540">
    <property type="component" value="Unassembled WGS sequence"/>
</dbReference>
<feature type="transmembrane region" description="Helical" evidence="7">
    <location>
        <begin position="388"/>
        <end position="411"/>
    </location>
</feature>
<dbReference type="InterPro" id="IPR003841">
    <property type="entry name" value="Na/Pi_transpt"/>
</dbReference>
<dbReference type="PANTHER" id="PTHR10010">
    <property type="entry name" value="SOLUTE CARRIER FAMILY 34 SODIUM PHOSPHATE , MEMBER 2-RELATED"/>
    <property type="match status" value="1"/>
</dbReference>
<dbReference type="PANTHER" id="PTHR10010:SF46">
    <property type="entry name" value="SODIUM-DEPENDENT PHOSPHATE TRANSPORT PROTEIN 2B"/>
    <property type="match status" value="1"/>
</dbReference>
<dbReference type="EMBL" id="JABEZU010000001">
    <property type="protein sequence ID" value="NOV96408.1"/>
    <property type="molecule type" value="Genomic_DNA"/>
</dbReference>
<evidence type="ECO:0000256" key="4">
    <source>
        <dbReference type="ARBA" id="ARBA00022989"/>
    </source>
</evidence>
<feature type="transmembrane region" description="Helical" evidence="7">
    <location>
        <begin position="161"/>
        <end position="180"/>
    </location>
</feature>
<proteinExistence type="predicted"/>
<evidence type="ECO:0000256" key="5">
    <source>
        <dbReference type="ARBA" id="ARBA00023136"/>
    </source>
</evidence>
<feature type="transmembrane region" description="Helical" evidence="7">
    <location>
        <begin position="314"/>
        <end position="336"/>
    </location>
</feature>
<comment type="caution">
    <text evidence="8">The sequence shown here is derived from an EMBL/GenBank/DDBJ whole genome shotgun (WGS) entry which is preliminary data.</text>
</comment>
<comment type="subcellular location">
    <subcellularLocation>
        <location evidence="1">Cell membrane</location>
        <topology evidence="1">Multi-pass membrane protein</topology>
    </subcellularLocation>
</comment>
<feature type="transmembrane region" description="Helical" evidence="7">
    <location>
        <begin position="41"/>
        <end position="65"/>
    </location>
</feature>
<feature type="transmembrane region" description="Helical" evidence="7">
    <location>
        <begin position="348"/>
        <end position="368"/>
    </location>
</feature>
<evidence type="ECO:0000256" key="1">
    <source>
        <dbReference type="ARBA" id="ARBA00004651"/>
    </source>
</evidence>
<evidence type="ECO:0000256" key="7">
    <source>
        <dbReference type="SAM" id="Phobius"/>
    </source>
</evidence>
<reference evidence="8 9" key="1">
    <citation type="submission" date="2020-05" db="EMBL/GenBank/DDBJ databases">
        <title>Genomic Encyclopedia of Type Strains, Phase III (KMG-III): the genomes of soil and plant-associated and newly described type strains.</title>
        <authorList>
            <person name="Whitman W."/>
        </authorList>
    </citation>
    <scope>NUCLEOTIDE SEQUENCE [LARGE SCALE GENOMIC DNA]</scope>
    <source>
        <strain evidence="8 9">KCTC 19046</strain>
    </source>
</reference>
<feature type="transmembrane region" description="Helical" evidence="7">
    <location>
        <begin position="77"/>
        <end position="97"/>
    </location>
</feature>
<gene>
    <name evidence="8" type="ORF">HDG69_000961</name>
</gene>
<accession>A0ABX2A3C6</accession>
<feature type="region of interest" description="Disordered" evidence="6">
    <location>
        <begin position="1"/>
        <end position="22"/>
    </location>
</feature>
<dbReference type="NCBIfam" id="NF037997">
    <property type="entry name" value="Na_Pi_symport"/>
    <property type="match status" value="1"/>
</dbReference>
<feature type="transmembrane region" description="Helical" evidence="7">
    <location>
        <begin position="117"/>
        <end position="140"/>
    </location>
</feature>
<keyword evidence="2" id="KW-1003">Cell membrane</keyword>
<keyword evidence="4 7" id="KW-1133">Transmembrane helix</keyword>
<evidence type="ECO:0000313" key="9">
    <source>
        <dbReference type="Proteomes" id="UP000757540"/>
    </source>
</evidence>
<evidence type="ECO:0000256" key="2">
    <source>
        <dbReference type="ARBA" id="ARBA00022475"/>
    </source>
</evidence>
<organism evidence="8 9">
    <name type="scientific">Isoptericola halotolerans</name>
    <dbReference type="NCBI Taxonomy" id="300560"/>
    <lineage>
        <taxon>Bacteria</taxon>
        <taxon>Bacillati</taxon>
        <taxon>Actinomycetota</taxon>
        <taxon>Actinomycetes</taxon>
        <taxon>Micrococcales</taxon>
        <taxon>Promicromonosporaceae</taxon>
        <taxon>Isoptericola</taxon>
    </lineage>
</organism>
<keyword evidence="3 7" id="KW-0812">Transmembrane</keyword>
<keyword evidence="5 7" id="KW-0472">Membrane</keyword>
<evidence type="ECO:0000256" key="6">
    <source>
        <dbReference type="SAM" id="MobiDB-lite"/>
    </source>
</evidence>
<sequence>MSETKAPEREPEPTDVRQQARSVTLRSPLERLGLRGRTLDVANWVSVAASIYLLITAVNIIGSGFKTATGDSADGVFAFASNPFVALMIGVLFTALTQSSSTTTSVTVGLVAGGMPIQIAIPMLMGANIGTTLTNTLVSLGMARDRENFRRAFSAATVHDFFNLLAVLIFLPLEMAFGLLQRTSAVMAEWSSGTDGGVVATVFTGIGTVVGAVTKPLSDLVKDSTDSLPDLWQGIVMIVLGISLILWVINLVGRLLKVLMVGRAAAVLHTAIGRGPVTGIGSGAVVTVMVQSSSTTTSLMIPLAGSGVFSLRQIYPFTVGANIGTTITALIAAFGFTGVEAEAALQAAYVHMMFNVYATLLIFGLPFLRVLPVRGAEWLGRVASVNKLWAAAWVLGVFVAIPLTLIFVTAVL</sequence>